<gene>
    <name evidence="2" type="ORF">BDQ12DRAFT_668288</name>
</gene>
<feature type="compositionally biased region" description="Polar residues" evidence="1">
    <location>
        <begin position="112"/>
        <end position="126"/>
    </location>
</feature>
<feature type="compositionally biased region" description="Polar residues" evidence="1">
    <location>
        <begin position="25"/>
        <end position="34"/>
    </location>
</feature>
<protein>
    <submittedName>
        <fullName evidence="2">Uncharacterized protein</fullName>
    </submittedName>
</protein>
<evidence type="ECO:0000313" key="3">
    <source>
        <dbReference type="Proteomes" id="UP000308652"/>
    </source>
</evidence>
<feature type="compositionally biased region" description="Low complexity" evidence="1">
    <location>
        <begin position="38"/>
        <end position="50"/>
    </location>
</feature>
<sequence length="407" mass="43874">MESSSELPPSAKSPSELLPPEITAGHSNSDSGSDLASPEEIPSELPSPEITANHSAFGSESGSEFDNESENMVTPHKIADGKHPRSNSSISPLASFHAKSGWLSVAHSSATSESVTHESSPTSLQSDPPVIEDELQGSSKITGGFSCGHTVLYNMADKDNEMEIDFATPQPIHNASPHTSMNQDIQSKLGPILEKLSGHYSPVAKSNPYIFVNKDNIWSVKGCFDALSLVSSHSNSQSHSASGHSTSISVSGSVSASASASASTSTSAPGYPFATNSVQYLIATTLNIPFNLTDHQRRDIQQSYAKYLAIEDTRSCLKQLKDDGLWTAKMPVNGDIHEIYISHAGYFKYYHKAFPSVLKHPELKKWLKGDSTAKSTLEVWGPYKPSFGNIPIVVKQYLAVVPEQKRV</sequence>
<dbReference type="OrthoDB" id="3070904at2759"/>
<proteinExistence type="predicted"/>
<organism evidence="2 3">
    <name type="scientific">Crucibulum laeve</name>
    <dbReference type="NCBI Taxonomy" id="68775"/>
    <lineage>
        <taxon>Eukaryota</taxon>
        <taxon>Fungi</taxon>
        <taxon>Dikarya</taxon>
        <taxon>Basidiomycota</taxon>
        <taxon>Agaricomycotina</taxon>
        <taxon>Agaricomycetes</taxon>
        <taxon>Agaricomycetidae</taxon>
        <taxon>Agaricales</taxon>
        <taxon>Agaricineae</taxon>
        <taxon>Nidulariaceae</taxon>
        <taxon>Crucibulum</taxon>
    </lineage>
</organism>
<name>A0A5C3LST5_9AGAR</name>
<evidence type="ECO:0000256" key="1">
    <source>
        <dbReference type="SAM" id="MobiDB-lite"/>
    </source>
</evidence>
<keyword evidence="3" id="KW-1185">Reference proteome</keyword>
<feature type="region of interest" description="Disordered" evidence="1">
    <location>
        <begin position="112"/>
        <end position="135"/>
    </location>
</feature>
<accession>A0A5C3LST5</accession>
<reference evidence="2 3" key="1">
    <citation type="journal article" date="2019" name="Nat. Ecol. Evol.">
        <title>Megaphylogeny resolves global patterns of mushroom evolution.</title>
        <authorList>
            <person name="Varga T."/>
            <person name="Krizsan K."/>
            <person name="Foldi C."/>
            <person name="Dima B."/>
            <person name="Sanchez-Garcia M."/>
            <person name="Sanchez-Ramirez S."/>
            <person name="Szollosi G.J."/>
            <person name="Szarkandi J.G."/>
            <person name="Papp V."/>
            <person name="Albert L."/>
            <person name="Andreopoulos W."/>
            <person name="Angelini C."/>
            <person name="Antonin V."/>
            <person name="Barry K.W."/>
            <person name="Bougher N.L."/>
            <person name="Buchanan P."/>
            <person name="Buyck B."/>
            <person name="Bense V."/>
            <person name="Catcheside P."/>
            <person name="Chovatia M."/>
            <person name="Cooper J."/>
            <person name="Damon W."/>
            <person name="Desjardin D."/>
            <person name="Finy P."/>
            <person name="Geml J."/>
            <person name="Haridas S."/>
            <person name="Hughes K."/>
            <person name="Justo A."/>
            <person name="Karasinski D."/>
            <person name="Kautmanova I."/>
            <person name="Kiss B."/>
            <person name="Kocsube S."/>
            <person name="Kotiranta H."/>
            <person name="LaButti K.M."/>
            <person name="Lechner B.E."/>
            <person name="Liimatainen K."/>
            <person name="Lipzen A."/>
            <person name="Lukacs Z."/>
            <person name="Mihaltcheva S."/>
            <person name="Morgado L.N."/>
            <person name="Niskanen T."/>
            <person name="Noordeloos M.E."/>
            <person name="Ohm R.A."/>
            <person name="Ortiz-Santana B."/>
            <person name="Ovrebo C."/>
            <person name="Racz N."/>
            <person name="Riley R."/>
            <person name="Savchenko A."/>
            <person name="Shiryaev A."/>
            <person name="Soop K."/>
            <person name="Spirin V."/>
            <person name="Szebenyi C."/>
            <person name="Tomsovsky M."/>
            <person name="Tulloss R.E."/>
            <person name="Uehling J."/>
            <person name="Grigoriev I.V."/>
            <person name="Vagvolgyi C."/>
            <person name="Papp T."/>
            <person name="Martin F.M."/>
            <person name="Miettinen O."/>
            <person name="Hibbett D.S."/>
            <person name="Nagy L.G."/>
        </authorList>
    </citation>
    <scope>NUCLEOTIDE SEQUENCE [LARGE SCALE GENOMIC DNA]</scope>
    <source>
        <strain evidence="2 3">CBS 166.37</strain>
    </source>
</reference>
<dbReference type="EMBL" id="ML213619">
    <property type="protein sequence ID" value="TFK35647.1"/>
    <property type="molecule type" value="Genomic_DNA"/>
</dbReference>
<dbReference type="AlphaFoldDB" id="A0A5C3LST5"/>
<evidence type="ECO:0000313" key="2">
    <source>
        <dbReference type="EMBL" id="TFK35647.1"/>
    </source>
</evidence>
<feature type="region of interest" description="Disordered" evidence="1">
    <location>
        <begin position="1"/>
        <end position="92"/>
    </location>
</feature>
<feature type="compositionally biased region" description="Polar residues" evidence="1">
    <location>
        <begin position="52"/>
        <end position="62"/>
    </location>
</feature>
<dbReference type="Proteomes" id="UP000308652">
    <property type="component" value="Unassembled WGS sequence"/>
</dbReference>